<evidence type="ECO:0000259" key="6">
    <source>
        <dbReference type="SMART" id="SM00889"/>
    </source>
</evidence>
<dbReference type="InterPro" id="IPR035647">
    <property type="entry name" value="EFG_III/V"/>
</dbReference>
<dbReference type="Pfam" id="PF03764">
    <property type="entry name" value="EFG_IV"/>
    <property type="match status" value="1"/>
</dbReference>
<dbReference type="Pfam" id="PF00679">
    <property type="entry name" value="EFG_C"/>
    <property type="match status" value="1"/>
</dbReference>
<keyword evidence="4" id="KW-0342">GTP-binding</keyword>
<dbReference type="Gene3D" id="3.30.230.10">
    <property type="match status" value="1"/>
</dbReference>
<feature type="non-terminal residue" evidence="7">
    <location>
        <position position="1"/>
    </location>
</feature>
<proteinExistence type="predicted"/>
<dbReference type="InterPro" id="IPR020568">
    <property type="entry name" value="Ribosomal_Su5_D2-typ_SF"/>
</dbReference>
<evidence type="ECO:0000256" key="1">
    <source>
        <dbReference type="ARBA" id="ARBA00022741"/>
    </source>
</evidence>
<dbReference type="SMART" id="SM00838">
    <property type="entry name" value="EFG_C"/>
    <property type="match status" value="1"/>
</dbReference>
<dbReference type="GO" id="GO:0005525">
    <property type="term" value="F:GTP binding"/>
    <property type="evidence" value="ECO:0007669"/>
    <property type="project" value="UniProtKB-KW"/>
</dbReference>
<dbReference type="FunFam" id="3.30.70.240:FF:000001">
    <property type="entry name" value="Elongation factor G"/>
    <property type="match status" value="1"/>
</dbReference>
<dbReference type="Proteomes" id="UP000231474">
    <property type="component" value="Unassembled WGS sequence"/>
</dbReference>
<dbReference type="Gene3D" id="3.30.70.240">
    <property type="match status" value="1"/>
</dbReference>
<dbReference type="GO" id="GO:0032790">
    <property type="term" value="P:ribosome disassembly"/>
    <property type="evidence" value="ECO:0007669"/>
    <property type="project" value="TreeGrafter"/>
</dbReference>
<dbReference type="SUPFAM" id="SSF54980">
    <property type="entry name" value="EF-G C-terminal domain-like"/>
    <property type="match status" value="1"/>
</dbReference>
<gene>
    <name evidence="7" type="primary">fusA</name>
    <name evidence="7" type="ORF">COU95_02775</name>
</gene>
<dbReference type="AlphaFoldDB" id="A0A2M8L337"/>
<dbReference type="CDD" id="cd03713">
    <property type="entry name" value="EFG_mtEFG_C"/>
    <property type="match status" value="1"/>
</dbReference>
<dbReference type="PANTHER" id="PTHR43261:SF1">
    <property type="entry name" value="RIBOSOME-RELEASING FACTOR 2, MITOCHONDRIAL"/>
    <property type="match status" value="1"/>
</dbReference>
<keyword evidence="2 7" id="KW-0251">Elongation factor</keyword>
<dbReference type="FunFam" id="3.30.230.10:FF:000003">
    <property type="entry name" value="Elongation factor G"/>
    <property type="match status" value="1"/>
</dbReference>
<dbReference type="InterPro" id="IPR035649">
    <property type="entry name" value="EFG_V"/>
</dbReference>
<comment type="caution">
    <text evidence="7">The sequence shown here is derived from an EMBL/GenBank/DDBJ whole genome shotgun (WGS) entry which is preliminary data.</text>
</comment>
<dbReference type="InterPro" id="IPR000640">
    <property type="entry name" value="EFG_V-like"/>
</dbReference>
<evidence type="ECO:0000256" key="3">
    <source>
        <dbReference type="ARBA" id="ARBA00022917"/>
    </source>
</evidence>
<dbReference type="InterPro" id="IPR047872">
    <property type="entry name" value="EFG_IV"/>
</dbReference>
<accession>A0A2M8L337</accession>
<protein>
    <submittedName>
        <fullName evidence="7">Elongation factor G</fullName>
    </submittedName>
</protein>
<evidence type="ECO:0000259" key="5">
    <source>
        <dbReference type="SMART" id="SM00838"/>
    </source>
</evidence>
<evidence type="ECO:0000256" key="2">
    <source>
        <dbReference type="ARBA" id="ARBA00022768"/>
    </source>
</evidence>
<feature type="domain" description="Elongation factor EFG" evidence="5">
    <location>
        <begin position="143"/>
        <end position="230"/>
    </location>
</feature>
<reference evidence="8" key="1">
    <citation type="submission" date="2017-09" db="EMBL/GenBank/DDBJ databases">
        <title>Depth-based differentiation of microbial function through sediment-hosted aquifers and enrichment of novel symbionts in the deep terrestrial subsurface.</title>
        <authorList>
            <person name="Probst A.J."/>
            <person name="Ladd B."/>
            <person name="Jarett J.K."/>
            <person name="Geller-Mcgrath D.E."/>
            <person name="Sieber C.M.K."/>
            <person name="Emerson J.B."/>
            <person name="Anantharaman K."/>
            <person name="Thomas B.C."/>
            <person name="Malmstrom R."/>
            <person name="Stieglmeier M."/>
            <person name="Klingl A."/>
            <person name="Woyke T."/>
            <person name="Ryan C.M."/>
            <person name="Banfield J.F."/>
        </authorList>
    </citation>
    <scope>NUCLEOTIDE SEQUENCE [LARGE SCALE GENOMIC DNA]</scope>
</reference>
<dbReference type="PANTHER" id="PTHR43261">
    <property type="entry name" value="TRANSLATION ELONGATION FACTOR G-RELATED"/>
    <property type="match status" value="1"/>
</dbReference>
<dbReference type="CDD" id="cd01434">
    <property type="entry name" value="EFG_mtEFG1_IV"/>
    <property type="match status" value="1"/>
</dbReference>
<dbReference type="SMART" id="SM00889">
    <property type="entry name" value="EFG_IV"/>
    <property type="match status" value="1"/>
</dbReference>
<dbReference type="SUPFAM" id="SSF54211">
    <property type="entry name" value="Ribosomal protein S5 domain 2-like"/>
    <property type="match status" value="1"/>
</dbReference>
<dbReference type="GO" id="GO:0003746">
    <property type="term" value="F:translation elongation factor activity"/>
    <property type="evidence" value="ECO:0007669"/>
    <property type="project" value="UniProtKB-KW"/>
</dbReference>
<evidence type="ECO:0000313" key="7">
    <source>
        <dbReference type="EMBL" id="PJE67354.1"/>
    </source>
</evidence>
<sequence>HLEILVDRMKREFGVGAETGAPQVAYKETIKKVASAEGKYIRQTGGRGQYGHCFLRVEPKGRGEGYEFKSEVKGGAIPSEFIPAIEKGAREAMENGVLSGYPLVDMKVVVYDGTFHEVDSSEIAFKIAGSMALQSAVKQADVTLLEPIMKLEVTTPEEFMGTVIGDLSSRRAQILGSETRGTARVITALVPLAEIPGYATTLRSLTQGRASYYMEPSHYEEVPKNIQEQLLAKRS</sequence>
<evidence type="ECO:0000256" key="4">
    <source>
        <dbReference type="ARBA" id="ARBA00023134"/>
    </source>
</evidence>
<evidence type="ECO:0000313" key="8">
    <source>
        <dbReference type="Proteomes" id="UP000231474"/>
    </source>
</evidence>
<dbReference type="EMBL" id="PFEK01000055">
    <property type="protein sequence ID" value="PJE67354.1"/>
    <property type="molecule type" value="Genomic_DNA"/>
</dbReference>
<organism evidence="7 8">
    <name type="scientific">Candidatus Shapirobacteria bacterium CG10_big_fil_rev_8_21_14_0_10_40_9</name>
    <dbReference type="NCBI Taxonomy" id="1974888"/>
    <lineage>
        <taxon>Bacteria</taxon>
        <taxon>Candidatus Shapironibacteriota</taxon>
    </lineage>
</organism>
<dbReference type="InterPro" id="IPR005517">
    <property type="entry name" value="Transl_elong_EFG/EF2_IV"/>
</dbReference>
<dbReference type="Gene3D" id="3.30.70.870">
    <property type="entry name" value="Elongation Factor G (Translational Gtpase), domain 3"/>
    <property type="match status" value="1"/>
</dbReference>
<dbReference type="InterPro" id="IPR014721">
    <property type="entry name" value="Ribsml_uS5_D2-typ_fold_subgr"/>
</dbReference>
<keyword evidence="1" id="KW-0547">Nucleotide-binding</keyword>
<feature type="domain" description="Translation elongation factor EFG/EF2" evidence="6">
    <location>
        <begin position="23"/>
        <end position="141"/>
    </location>
</feature>
<name>A0A2M8L337_9BACT</name>
<keyword evidence="3" id="KW-0648">Protein biosynthesis</keyword>